<comment type="subcellular location">
    <subcellularLocation>
        <location evidence="1">Endomembrane system</location>
    </subcellularLocation>
</comment>
<dbReference type="Pfam" id="PF01602">
    <property type="entry name" value="Adaptin_N"/>
    <property type="match status" value="1"/>
</dbReference>
<comment type="caution">
    <text evidence="7">The sequence shown here is derived from an EMBL/GenBank/DDBJ whole genome shotgun (WGS) entry which is preliminary data.</text>
</comment>
<dbReference type="Gene3D" id="1.25.10.10">
    <property type="entry name" value="Leucine-rich Repeat Variant"/>
    <property type="match status" value="1"/>
</dbReference>
<dbReference type="InterPro" id="IPR016024">
    <property type="entry name" value="ARM-type_fold"/>
</dbReference>
<dbReference type="InterPro" id="IPR026739">
    <property type="entry name" value="AP_beta"/>
</dbReference>
<dbReference type="Proteomes" id="UP001439008">
    <property type="component" value="Unassembled WGS sequence"/>
</dbReference>
<evidence type="ECO:0000256" key="3">
    <source>
        <dbReference type="ARBA" id="ARBA00022448"/>
    </source>
</evidence>
<dbReference type="SUPFAM" id="SSF48371">
    <property type="entry name" value="ARM repeat"/>
    <property type="match status" value="1"/>
</dbReference>
<evidence type="ECO:0000256" key="2">
    <source>
        <dbReference type="ARBA" id="ARBA00006613"/>
    </source>
</evidence>
<dbReference type="PANTHER" id="PTHR11134">
    <property type="entry name" value="ADAPTOR COMPLEX SUBUNIT BETA FAMILY MEMBER"/>
    <property type="match status" value="1"/>
</dbReference>
<comment type="similarity">
    <text evidence="2">Belongs to the adaptor complexes large subunit family.</text>
</comment>
<dbReference type="InterPro" id="IPR011989">
    <property type="entry name" value="ARM-like"/>
</dbReference>
<reference evidence="7 8" key="1">
    <citation type="journal article" date="2024" name="BMC Biol.">
        <title>Comparative genomics of Ascetosporea gives new insight into the evolutionary basis for animal parasitism in Rhizaria.</title>
        <authorList>
            <person name="Hiltunen Thoren M."/>
            <person name="Onut-Brannstrom I."/>
            <person name="Alfjorden A."/>
            <person name="Peckova H."/>
            <person name="Swords F."/>
            <person name="Hooper C."/>
            <person name="Holzer A.S."/>
            <person name="Bass D."/>
            <person name="Burki F."/>
        </authorList>
    </citation>
    <scope>NUCLEOTIDE SEQUENCE [LARGE SCALE GENOMIC DNA]</scope>
    <source>
        <strain evidence="7">20-A016</strain>
    </source>
</reference>
<evidence type="ECO:0000256" key="5">
    <source>
        <dbReference type="ARBA" id="ARBA00023136"/>
    </source>
</evidence>
<evidence type="ECO:0000313" key="7">
    <source>
        <dbReference type="EMBL" id="MES1920473.1"/>
    </source>
</evidence>
<evidence type="ECO:0000256" key="1">
    <source>
        <dbReference type="ARBA" id="ARBA00004308"/>
    </source>
</evidence>
<keyword evidence="5" id="KW-0472">Membrane</keyword>
<sequence>MYSTNTSNFFESNQKGEIYELRKDLNSVDRGIIKNAVKKIIEMMSLGEDLSQLFPDVIKSLSTKDLELKKLVYLYTIHYAHKQPEKAILVVNTFQKDAKSHPNPLMRALAIRTMGCINVEKITEHLCDPLSDALSDSDPYVRKTAVICVAKLFKINEEMVIEKGFLDRLHLCLSDSNPMVVSNAVAAIENIAKKRPSILSKISPSNCRQLVSAINECTEWGQVYILEILAICFNKISDPVFVLERIAPRLSHSNPAVVLSAVKLVTILAKGLKNKENVFLEKIRPSLITLLCSKS</sequence>
<keyword evidence="8" id="KW-1185">Reference proteome</keyword>
<name>A0ABV2ALC9_9EUKA</name>
<protein>
    <submittedName>
        <fullName evidence="7">AP-2 complex subunit beta</fullName>
    </submittedName>
</protein>
<keyword evidence="4" id="KW-0653">Protein transport</keyword>
<feature type="non-terminal residue" evidence="7">
    <location>
        <position position="295"/>
    </location>
</feature>
<dbReference type="InterPro" id="IPR002553">
    <property type="entry name" value="Clathrin/coatomer_adapt-like_N"/>
</dbReference>
<proteinExistence type="inferred from homology"/>
<organism evidence="7 8">
    <name type="scientific">Bonamia ostreae</name>
    <dbReference type="NCBI Taxonomy" id="126728"/>
    <lineage>
        <taxon>Eukaryota</taxon>
        <taxon>Sar</taxon>
        <taxon>Rhizaria</taxon>
        <taxon>Endomyxa</taxon>
        <taxon>Ascetosporea</taxon>
        <taxon>Haplosporida</taxon>
        <taxon>Bonamia</taxon>
    </lineage>
</organism>
<keyword evidence="3" id="KW-0813">Transport</keyword>
<dbReference type="EMBL" id="JBDODL010000688">
    <property type="protein sequence ID" value="MES1920473.1"/>
    <property type="molecule type" value="Genomic_DNA"/>
</dbReference>
<evidence type="ECO:0000259" key="6">
    <source>
        <dbReference type="Pfam" id="PF01602"/>
    </source>
</evidence>
<feature type="domain" description="Clathrin/coatomer adaptor adaptin-like N-terminal" evidence="6">
    <location>
        <begin position="15"/>
        <end position="293"/>
    </location>
</feature>
<gene>
    <name evidence="7" type="primary">AP2B1</name>
    <name evidence="7" type="ORF">MHBO_002138</name>
</gene>
<evidence type="ECO:0000313" key="8">
    <source>
        <dbReference type="Proteomes" id="UP001439008"/>
    </source>
</evidence>
<accession>A0ABV2ALC9</accession>
<evidence type="ECO:0000256" key="4">
    <source>
        <dbReference type="ARBA" id="ARBA00022927"/>
    </source>
</evidence>